<dbReference type="EC" id="3.1.4.38" evidence="4"/>
<dbReference type="OrthoDB" id="9766127at2"/>
<evidence type="ECO:0000256" key="35">
    <source>
        <dbReference type="SAM" id="SignalP"/>
    </source>
</evidence>
<evidence type="ECO:0000256" key="31">
    <source>
        <dbReference type="ARBA" id="ARBA00049320"/>
    </source>
</evidence>
<dbReference type="Proteomes" id="UP000198846">
    <property type="component" value="Unassembled WGS sequence"/>
</dbReference>
<keyword evidence="11" id="KW-0862">Zinc</keyword>
<dbReference type="SUPFAM" id="SSF53649">
    <property type="entry name" value="Alkaline phosphatase-like"/>
    <property type="match status" value="1"/>
</dbReference>
<dbReference type="GO" id="GO:0005886">
    <property type="term" value="C:plasma membrane"/>
    <property type="evidence" value="ECO:0007669"/>
    <property type="project" value="UniProtKB-SubCell"/>
</dbReference>
<evidence type="ECO:0000256" key="18">
    <source>
        <dbReference type="ARBA" id="ARBA00031167"/>
    </source>
</evidence>
<evidence type="ECO:0000256" key="13">
    <source>
        <dbReference type="ARBA" id="ARBA00023098"/>
    </source>
</evidence>
<evidence type="ECO:0000256" key="2">
    <source>
        <dbReference type="ARBA" id="ARBA00004609"/>
    </source>
</evidence>
<keyword evidence="15" id="KW-1015">Disulfide bond</keyword>
<comment type="catalytic activity">
    <reaction evidence="27">
        <text>1-hexadecanoyl-sn-glycero-3-phosphocholine + H2O = 1-hexadecanoyl-sn-glycerol + phosphocholine + H(+)</text>
        <dbReference type="Rhea" id="RHEA:41119"/>
        <dbReference type="ChEBI" id="CHEBI:15377"/>
        <dbReference type="ChEBI" id="CHEBI:15378"/>
        <dbReference type="ChEBI" id="CHEBI:72998"/>
        <dbReference type="ChEBI" id="CHEBI:75542"/>
        <dbReference type="ChEBI" id="CHEBI:295975"/>
    </reaction>
    <physiologicalReaction direction="left-to-right" evidence="27">
        <dbReference type="Rhea" id="RHEA:41120"/>
    </physiologicalReaction>
</comment>
<protein>
    <recommendedName>
        <fullName evidence="4">glycerophosphocholine cholinephosphodiesterase</fullName>
        <ecNumber evidence="4">3.1.4.38</ecNumber>
    </recommendedName>
    <alternativeName>
        <fullName evidence="19">Choline-specific glycerophosphodiester phosphodiesterase</fullName>
    </alternativeName>
    <alternativeName>
        <fullName evidence="18">Ectonucleotide pyrophosphatase/phosphodiesterase family member 6</fullName>
    </alternativeName>
</protein>
<comment type="catalytic activity">
    <reaction evidence="25">
        <text>a 1-acyl-sn-glycero-3-phosphocholine + H2O = a 1-acyl-sn-glycerol + phosphocholine + H(+)</text>
        <dbReference type="Rhea" id="RHEA:44720"/>
        <dbReference type="ChEBI" id="CHEBI:15377"/>
        <dbReference type="ChEBI" id="CHEBI:15378"/>
        <dbReference type="ChEBI" id="CHEBI:58168"/>
        <dbReference type="ChEBI" id="CHEBI:64683"/>
        <dbReference type="ChEBI" id="CHEBI:295975"/>
    </reaction>
    <physiologicalReaction direction="left-to-right" evidence="25">
        <dbReference type="Rhea" id="RHEA:44721"/>
    </physiologicalReaction>
</comment>
<comment type="catalytic activity">
    <reaction evidence="24">
        <text>a 1-O-alkyl-sn-glycero-3-phosphocholine + H2O = a 1-O-alkyl-sn-glycerol + phosphocholine + H(+)</text>
        <dbReference type="Rhea" id="RHEA:36083"/>
        <dbReference type="ChEBI" id="CHEBI:15377"/>
        <dbReference type="ChEBI" id="CHEBI:15378"/>
        <dbReference type="ChEBI" id="CHEBI:15850"/>
        <dbReference type="ChEBI" id="CHEBI:30909"/>
        <dbReference type="ChEBI" id="CHEBI:295975"/>
    </reaction>
    <physiologicalReaction direction="left-to-right" evidence="24">
        <dbReference type="Rhea" id="RHEA:36084"/>
    </physiologicalReaction>
</comment>
<evidence type="ECO:0000256" key="10">
    <source>
        <dbReference type="ARBA" id="ARBA00022801"/>
    </source>
</evidence>
<proteinExistence type="inferred from homology"/>
<evidence type="ECO:0000256" key="28">
    <source>
        <dbReference type="ARBA" id="ARBA00048234"/>
    </source>
</evidence>
<sequence>MRIFVSLFLIASLFGCRAQSQVKQTDVVSQTQLPSASPKLVVGIVVDQMRYDYLTRFGDKFTSGGFKRMMNDGFNCKNNHYNYVPTYTGPGHASVYTGTTPKYHGIIANYWYDKHEGTRVYCAGDSDVNPIGTRSDAGKMSPHRMKTTTIGDENKLFTQSRGKTIGISIKDRGAILPAGHSADAAYWFVGDDEGAFVTSSFYMDALPNWVSNFNASGVNEGYLKTWNTLYDIDTYTESGPDLNAFEGGFDGKDTATFPYDLKSLSTHNGGYEIIKSTPYGNSILADFAIAALEGEALGQDDNTDVFTISFSSPDYVGHNFGVNSKEVQDTYLRLDQDIERLLNAFDEKVGVGNYTVFLTADHAAVNVPAYLQSLKIPSGYFDNKAFKKQVKDFLVTRFAASDLLENISNNQIFLNHKRLNALGLDLATVQEALVDEIIHYENIDKAYTAKSMQKASYTVGIESLIQNGYNHKRSGDVIYVFDPAVISYSKTGSTHGSSLNYDTHVPLLFYGQGIKKGSSLKKTSITDIAPTLSSLLGINFPSAATGQPLEFVLE</sequence>
<comment type="catalytic activity">
    <reaction evidence="26">
        <text>1-tetradecanoyl-sn-glycero-3-phosphocholine + H2O = 1-tetradecanoyl-sn-glycerol + phosphocholine + H(+)</text>
        <dbReference type="Rhea" id="RHEA:40999"/>
        <dbReference type="ChEBI" id="CHEBI:15377"/>
        <dbReference type="ChEBI" id="CHEBI:15378"/>
        <dbReference type="ChEBI" id="CHEBI:64489"/>
        <dbReference type="ChEBI" id="CHEBI:75536"/>
        <dbReference type="ChEBI" id="CHEBI:295975"/>
    </reaction>
    <physiologicalReaction direction="left-to-right" evidence="26">
        <dbReference type="Rhea" id="RHEA:41000"/>
    </physiologicalReaction>
</comment>
<dbReference type="GO" id="GO:0046872">
    <property type="term" value="F:metal ion binding"/>
    <property type="evidence" value="ECO:0007669"/>
    <property type="project" value="UniProtKB-KW"/>
</dbReference>
<evidence type="ECO:0000256" key="21">
    <source>
        <dbReference type="ARBA" id="ARBA00047290"/>
    </source>
</evidence>
<evidence type="ECO:0000256" key="11">
    <source>
        <dbReference type="ARBA" id="ARBA00022833"/>
    </source>
</evidence>
<dbReference type="PIRSF" id="PIRSF031924">
    <property type="entry name" value="Pi-irrepressible_AP"/>
    <property type="match status" value="1"/>
</dbReference>
<accession>A0A1H3Z9C5</accession>
<keyword evidence="16" id="KW-0325">Glycoprotein</keyword>
<evidence type="ECO:0000256" key="27">
    <source>
        <dbReference type="ARBA" id="ARBA00048209"/>
    </source>
</evidence>
<comment type="subcellular location">
    <subcellularLocation>
        <location evidence="2">Cell membrane</location>
        <topology evidence="2">Lipid-anchor</topology>
        <topology evidence="2">GPI-anchor</topology>
    </subcellularLocation>
</comment>
<evidence type="ECO:0000256" key="5">
    <source>
        <dbReference type="ARBA" id="ARBA00022475"/>
    </source>
</evidence>
<dbReference type="Pfam" id="PF01663">
    <property type="entry name" value="Phosphodiest"/>
    <property type="match status" value="1"/>
</dbReference>
<dbReference type="STRING" id="283786.SAMN04487990_10832"/>
<dbReference type="Gene3D" id="3.30.1360.150">
    <property type="match status" value="1"/>
</dbReference>
<evidence type="ECO:0000256" key="25">
    <source>
        <dbReference type="ARBA" id="ARBA00047600"/>
    </source>
</evidence>
<evidence type="ECO:0000256" key="30">
    <source>
        <dbReference type="ARBA" id="ARBA00049092"/>
    </source>
</evidence>
<evidence type="ECO:0000256" key="4">
    <source>
        <dbReference type="ARBA" id="ARBA00012318"/>
    </source>
</evidence>
<comment type="catalytic activity">
    <reaction evidence="29">
        <text>sn-glycerol 3-phosphocholine + H2O = phosphocholine + glycerol + H(+)</text>
        <dbReference type="Rhea" id="RHEA:19545"/>
        <dbReference type="ChEBI" id="CHEBI:15377"/>
        <dbReference type="ChEBI" id="CHEBI:15378"/>
        <dbReference type="ChEBI" id="CHEBI:16870"/>
        <dbReference type="ChEBI" id="CHEBI:17754"/>
        <dbReference type="ChEBI" id="CHEBI:295975"/>
        <dbReference type="EC" id="3.1.4.38"/>
    </reaction>
    <physiologicalReaction direction="left-to-right" evidence="29">
        <dbReference type="Rhea" id="RHEA:19546"/>
    </physiologicalReaction>
</comment>
<comment type="catalytic activity">
    <reaction evidence="30">
        <text>1-(9Z,12Z)-octadecadienoyl-sn-glycero-3-phosphocholine + H2O = 1-(9Z,12Z-octadecadienoyl)-sn-glycerol + phosphocholine + H(+)</text>
        <dbReference type="Rhea" id="RHEA:41115"/>
        <dbReference type="ChEBI" id="CHEBI:15377"/>
        <dbReference type="ChEBI" id="CHEBI:15378"/>
        <dbReference type="ChEBI" id="CHEBI:28733"/>
        <dbReference type="ChEBI" id="CHEBI:75561"/>
        <dbReference type="ChEBI" id="CHEBI:295975"/>
    </reaction>
    <physiologicalReaction direction="left-to-right" evidence="30">
        <dbReference type="Rhea" id="RHEA:41116"/>
    </physiologicalReaction>
</comment>
<evidence type="ECO:0000313" key="37">
    <source>
        <dbReference type="Proteomes" id="UP000198846"/>
    </source>
</evidence>
<comment type="similarity">
    <text evidence="3">Belongs to the nucleotide pyrophosphatase/phosphodiesterase family.</text>
</comment>
<dbReference type="Gene3D" id="3.40.720.10">
    <property type="entry name" value="Alkaline Phosphatase, subunit A"/>
    <property type="match status" value="1"/>
</dbReference>
<evidence type="ECO:0000256" key="14">
    <source>
        <dbReference type="ARBA" id="ARBA00023136"/>
    </source>
</evidence>
<dbReference type="InterPro" id="IPR002591">
    <property type="entry name" value="Phosphodiest/P_Trfase"/>
</dbReference>
<comment type="catalytic activity">
    <reaction evidence="28">
        <text>sphing-4-enine-phosphocholine + H2O = sphing-4-enine + phosphocholine + H(+)</text>
        <dbReference type="Rhea" id="RHEA:41095"/>
        <dbReference type="ChEBI" id="CHEBI:15377"/>
        <dbReference type="ChEBI" id="CHEBI:15378"/>
        <dbReference type="ChEBI" id="CHEBI:57756"/>
        <dbReference type="ChEBI" id="CHEBI:58906"/>
        <dbReference type="ChEBI" id="CHEBI:295975"/>
    </reaction>
    <physiologicalReaction direction="left-to-right" evidence="28">
        <dbReference type="Rhea" id="RHEA:41096"/>
    </physiologicalReaction>
</comment>
<dbReference type="PROSITE" id="PS51257">
    <property type="entry name" value="PROKAR_LIPOPROTEIN"/>
    <property type="match status" value="1"/>
</dbReference>
<dbReference type="CDD" id="cd16016">
    <property type="entry name" value="AP-SPAP"/>
    <property type="match status" value="1"/>
</dbReference>
<keyword evidence="37" id="KW-1185">Reference proteome</keyword>
<comment type="cofactor">
    <cofactor evidence="1">
        <name>Zn(2+)</name>
        <dbReference type="ChEBI" id="CHEBI:29105"/>
    </cofactor>
</comment>
<comment type="catalytic activity">
    <reaction evidence="21">
        <text>1-dodecanoyl-sn-glycero-3-phosphocholine + H2O = 1-dodecanoyl-sn-glycerol + phosphocholine + H(+)</text>
        <dbReference type="Rhea" id="RHEA:41127"/>
        <dbReference type="ChEBI" id="CHEBI:15377"/>
        <dbReference type="ChEBI" id="CHEBI:15378"/>
        <dbReference type="ChEBI" id="CHEBI:74966"/>
        <dbReference type="ChEBI" id="CHEBI:75529"/>
        <dbReference type="ChEBI" id="CHEBI:295975"/>
    </reaction>
    <physiologicalReaction direction="left-to-right" evidence="21">
        <dbReference type="Rhea" id="RHEA:41128"/>
    </physiologicalReaction>
</comment>
<evidence type="ECO:0000256" key="24">
    <source>
        <dbReference type="ARBA" id="ARBA00047494"/>
    </source>
</evidence>
<dbReference type="GO" id="GO:0016042">
    <property type="term" value="P:lipid catabolic process"/>
    <property type="evidence" value="ECO:0007669"/>
    <property type="project" value="UniProtKB-KW"/>
</dbReference>
<evidence type="ECO:0000256" key="34">
    <source>
        <dbReference type="PIRSR" id="PIRSR031924-51"/>
    </source>
</evidence>
<evidence type="ECO:0000256" key="1">
    <source>
        <dbReference type="ARBA" id="ARBA00001947"/>
    </source>
</evidence>
<evidence type="ECO:0000256" key="29">
    <source>
        <dbReference type="ARBA" id="ARBA00048703"/>
    </source>
</evidence>
<reference evidence="36 37" key="1">
    <citation type="submission" date="2016-10" db="EMBL/GenBank/DDBJ databases">
        <authorList>
            <person name="de Groot N.N."/>
        </authorList>
    </citation>
    <scope>NUCLEOTIDE SEQUENCE [LARGE SCALE GENOMIC DNA]</scope>
    <source>
        <strain evidence="36 37">DSM 23842</strain>
    </source>
</reference>
<feature type="chain" id="PRO_5011667975" description="glycerophosphocholine cholinephosphodiesterase" evidence="35">
    <location>
        <begin position="21"/>
        <end position="554"/>
    </location>
</feature>
<evidence type="ECO:0000256" key="12">
    <source>
        <dbReference type="ARBA" id="ARBA00022963"/>
    </source>
</evidence>
<dbReference type="AlphaFoldDB" id="A0A1H3Z9C5"/>
<keyword evidence="10" id="KW-0378">Hydrolase</keyword>
<evidence type="ECO:0000256" key="26">
    <source>
        <dbReference type="ARBA" id="ARBA00047779"/>
    </source>
</evidence>
<dbReference type="GO" id="GO:0047390">
    <property type="term" value="F:glycerophosphocholine cholinephosphodiesterase activity"/>
    <property type="evidence" value="ECO:0007669"/>
    <property type="project" value="UniProtKB-EC"/>
</dbReference>
<comment type="catalytic activity">
    <reaction evidence="23">
        <text>glycero-2-phosphocholine + H2O = phosphocholine + glycerol + H(+)</text>
        <dbReference type="Rhea" id="RHEA:61684"/>
        <dbReference type="ChEBI" id="CHEBI:15377"/>
        <dbReference type="ChEBI" id="CHEBI:15378"/>
        <dbReference type="ChEBI" id="CHEBI:17754"/>
        <dbReference type="ChEBI" id="CHEBI:144950"/>
        <dbReference type="ChEBI" id="CHEBI:295975"/>
    </reaction>
    <physiologicalReaction direction="left-to-right" evidence="23">
        <dbReference type="Rhea" id="RHEA:61685"/>
    </physiologicalReaction>
</comment>
<dbReference type="PANTHER" id="PTHR10151">
    <property type="entry name" value="ECTONUCLEOTIDE PYROPHOSPHATASE/PHOSPHODIESTERASE"/>
    <property type="match status" value="1"/>
</dbReference>
<feature type="active site" description="Phosphothreonine intermediate" evidence="33">
    <location>
        <position position="88"/>
    </location>
</feature>
<evidence type="ECO:0000256" key="23">
    <source>
        <dbReference type="ARBA" id="ARBA00047482"/>
    </source>
</evidence>
<evidence type="ECO:0000256" key="9">
    <source>
        <dbReference type="ARBA" id="ARBA00022729"/>
    </source>
</evidence>
<keyword evidence="14" id="KW-0472">Membrane</keyword>
<organism evidence="36 37">
    <name type="scientific">Bizionia paragorgiae</name>
    <dbReference type="NCBI Taxonomy" id="283786"/>
    <lineage>
        <taxon>Bacteria</taxon>
        <taxon>Pseudomonadati</taxon>
        <taxon>Bacteroidota</taxon>
        <taxon>Flavobacteriia</taxon>
        <taxon>Flavobacteriales</taxon>
        <taxon>Flavobacteriaceae</taxon>
        <taxon>Bizionia</taxon>
    </lineage>
</organism>
<evidence type="ECO:0000256" key="7">
    <source>
        <dbReference type="ARBA" id="ARBA00022622"/>
    </source>
</evidence>
<evidence type="ECO:0000256" key="33">
    <source>
        <dbReference type="PIRSR" id="PIRSR031924-50"/>
    </source>
</evidence>
<keyword evidence="7" id="KW-0336">GPI-anchor</keyword>
<evidence type="ECO:0000313" key="36">
    <source>
        <dbReference type="EMBL" id="SEA19974.1"/>
    </source>
</evidence>
<dbReference type="GO" id="GO:0004035">
    <property type="term" value="F:alkaline phosphatase activity"/>
    <property type="evidence" value="ECO:0007669"/>
    <property type="project" value="InterPro"/>
</dbReference>
<dbReference type="InterPro" id="IPR017850">
    <property type="entry name" value="Alkaline_phosphatase_core_sf"/>
</dbReference>
<evidence type="ECO:0000256" key="6">
    <source>
        <dbReference type="ARBA" id="ARBA00022553"/>
    </source>
</evidence>
<dbReference type="GO" id="GO:0098552">
    <property type="term" value="C:side of membrane"/>
    <property type="evidence" value="ECO:0007669"/>
    <property type="project" value="UniProtKB-KW"/>
</dbReference>
<comment type="catalytic activity">
    <reaction evidence="31">
        <text>1-(5Z,8Z,11Z,14Z-eicosatetraenoyl)-sn-glycero-3-phosphocholine + H2O = 1-(5Z,8Z,11Z,14Z-eicosatetraenoyl)-sn-glycerol + phosphocholine + H(+)</text>
        <dbReference type="Rhea" id="RHEA:41003"/>
        <dbReference type="ChEBI" id="CHEBI:15377"/>
        <dbReference type="ChEBI" id="CHEBI:15378"/>
        <dbReference type="ChEBI" id="CHEBI:34071"/>
        <dbReference type="ChEBI" id="CHEBI:74344"/>
        <dbReference type="ChEBI" id="CHEBI:295975"/>
    </reaction>
    <physiologicalReaction direction="left-to-right" evidence="31">
        <dbReference type="Rhea" id="RHEA:41004"/>
    </physiologicalReaction>
</comment>
<comment type="catalytic activity">
    <reaction evidence="22">
        <text>1-(9Z-octadecenoyl)-sn-glycero-3-phosphocholine + H2O = 1-(9Z-octadecenoyl)-sn-glycerol + phosphocholine + H(+)</text>
        <dbReference type="Rhea" id="RHEA:41091"/>
        <dbReference type="ChEBI" id="CHEBI:15377"/>
        <dbReference type="ChEBI" id="CHEBI:15378"/>
        <dbReference type="ChEBI" id="CHEBI:28610"/>
        <dbReference type="ChEBI" id="CHEBI:75757"/>
        <dbReference type="ChEBI" id="CHEBI:295975"/>
    </reaction>
    <physiologicalReaction direction="left-to-right" evidence="22">
        <dbReference type="Rhea" id="RHEA:41092"/>
    </physiologicalReaction>
</comment>
<evidence type="ECO:0000256" key="16">
    <source>
        <dbReference type="ARBA" id="ARBA00023180"/>
    </source>
</evidence>
<evidence type="ECO:0000256" key="17">
    <source>
        <dbReference type="ARBA" id="ARBA00023288"/>
    </source>
</evidence>
<evidence type="ECO:0000256" key="22">
    <source>
        <dbReference type="ARBA" id="ARBA00047322"/>
    </source>
</evidence>
<feature type="binding site" evidence="34">
    <location>
        <begin position="170"/>
        <end position="172"/>
    </location>
    <ligand>
        <name>substrate</name>
    </ligand>
</feature>
<evidence type="ECO:0000256" key="20">
    <source>
        <dbReference type="ARBA" id="ARBA00046203"/>
    </source>
</evidence>
<evidence type="ECO:0000256" key="3">
    <source>
        <dbReference type="ARBA" id="ARBA00010594"/>
    </source>
</evidence>
<comment type="function">
    <text evidence="20">Choline-specific glycerophosphodiesterase that hydrolyzes glycerophosphocholine (GPC) and lysophosphatidylcholine (LPC) and contributes to supplying choline to the cells. Has a preference for LPC with short (12:0 and 14:0) or polyunsaturated (18:2 and 20:4) fatty acids. In vitro, hydrolyzes only choline-containing lysophospholipids, such as sphingosylphosphorylcholine (SPC), platelet-activating factor (PAF) and lysoPAF, but not other lysophospholipids.</text>
</comment>
<keyword evidence="6 33" id="KW-0597">Phosphoprotein</keyword>
<name>A0A1H3Z9C5_BIZPA</name>
<feature type="binding site" evidence="34">
    <location>
        <position position="109"/>
    </location>
    <ligand>
        <name>substrate</name>
    </ligand>
</feature>
<evidence type="ECO:0000256" key="32">
    <source>
        <dbReference type="PIRNR" id="PIRNR031924"/>
    </source>
</evidence>
<keyword evidence="5" id="KW-1003">Cell membrane</keyword>
<evidence type="ECO:0000256" key="8">
    <source>
        <dbReference type="ARBA" id="ARBA00022723"/>
    </source>
</evidence>
<dbReference type="PANTHER" id="PTHR10151:SF66">
    <property type="entry name" value="GLYCEROPHOSPHOCHOLINE CHOLINEPHOSPHODIESTERASE ENPP6"/>
    <property type="match status" value="1"/>
</dbReference>
<dbReference type="RefSeq" id="WP_092133509.1">
    <property type="nucleotide sequence ID" value="NZ_FNQK01000008.1"/>
</dbReference>
<dbReference type="EMBL" id="FNQK01000008">
    <property type="protein sequence ID" value="SEA19974.1"/>
    <property type="molecule type" value="Genomic_DNA"/>
</dbReference>
<keyword evidence="13" id="KW-0443">Lipid metabolism</keyword>
<evidence type="ECO:0000256" key="15">
    <source>
        <dbReference type="ARBA" id="ARBA00023157"/>
    </source>
</evidence>
<keyword evidence="12" id="KW-0442">Lipid degradation</keyword>
<keyword evidence="8 32" id="KW-0479">Metal-binding</keyword>
<dbReference type="NCBIfam" id="NF042991">
    <property type="entry name" value="alk_phos_PafA"/>
    <property type="match status" value="1"/>
</dbReference>
<feature type="signal peptide" evidence="35">
    <location>
        <begin position="1"/>
        <end position="20"/>
    </location>
</feature>
<gene>
    <name evidence="36" type="ORF">SAMN04487990_10832</name>
</gene>
<dbReference type="InterPro" id="IPR026263">
    <property type="entry name" value="Alkaline_phosphatase_prok"/>
</dbReference>
<keyword evidence="9 35" id="KW-0732">Signal</keyword>
<keyword evidence="17" id="KW-0449">Lipoprotein</keyword>
<evidence type="ECO:0000256" key="19">
    <source>
        <dbReference type="ARBA" id="ARBA00032556"/>
    </source>
</evidence>